<keyword evidence="1" id="KW-1133">Transmembrane helix</keyword>
<keyword evidence="3" id="KW-1185">Reference proteome</keyword>
<protein>
    <submittedName>
        <fullName evidence="2">Uncharacterized protein</fullName>
    </submittedName>
</protein>
<reference evidence="2 3" key="1">
    <citation type="submission" date="2016-10" db="EMBL/GenBank/DDBJ databases">
        <title>Description of Gloeomargarita lithophora gen. nov., sp. nov., a thylakoid-bearing basal-branching cyanobacterium with intracellular carbonates, and proposal for Gloeomargaritales ord. nov.</title>
        <authorList>
            <person name="Moreira D."/>
            <person name="Tavera R."/>
            <person name="Benzerara K."/>
            <person name="Skouri-Panet F."/>
            <person name="Couradeau E."/>
            <person name="Gerard E."/>
            <person name="Loussert C."/>
            <person name="Novelo E."/>
            <person name="Zivanovic Y."/>
            <person name="Lopez-Garcia P."/>
        </authorList>
    </citation>
    <scope>NUCLEOTIDE SEQUENCE [LARGE SCALE GENOMIC DNA]</scope>
    <source>
        <strain evidence="2 3">D10</strain>
    </source>
</reference>
<dbReference type="RefSeq" id="WP_071454289.1">
    <property type="nucleotide sequence ID" value="NZ_CP017675.1"/>
</dbReference>
<dbReference type="Proteomes" id="UP000180235">
    <property type="component" value="Chromosome"/>
</dbReference>
<organism evidence="2 3">
    <name type="scientific">Gloeomargarita lithophora Alchichica-D10</name>
    <dbReference type="NCBI Taxonomy" id="1188229"/>
    <lineage>
        <taxon>Bacteria</taxon>
        <taxon>Bacillati</taxon>
        <taxon>Cyanobacteriota</taxon>
        <taxon>Cyanophyceae</taxon>
        <taxon>Gloeomargaritales</taxon>
        <taxon>Gloeomargaritaceae</taxon>
        <taxon>Gloeomargarita</taxon>
    </lineage>
</organism>
<proteinExistence type="predicted"/>
<dbReference type="STRING" id="1188229.GlitD10_1428"/>
<gene>
    <name evidence="2" type="ORF">GlitD10_1428</name>
</gene>
<dbReference type="AlphaFoldDB" id="A0A1J0ACT7"/>
<feature type="transmembrane region" description="Helical" evidence="1">
    <location>
        <begin position="12"/>
        <end position="36"/>
    </location>
</feature>
<keyword evidence="1" id="KW-0812">Transmembrane</keyword>
<evidence type="ECO:0000313" key="3">
    <source>
        <dbReference type="Proteomes" id="UP000180235"/>
    </source>
</evidence>
<dbReference type="EMBL" id="CP017675">
    <property type="protein sequence ID" value="APB33749.1"/>
    <property type="molecule type" value="Genomic_DNA"/>
</dbReference>
<feature type="transmembrane region" description="Helical" evidence="1">
    <location>
        <begin position="48"/>
        <end position="70"/>
    </location>
</feature>
<evidence type="ECO:0000313" key="2">
    <source>
        <dbReference type="EMBL" id="APB33749.1"/>
    </source>
</evidence>
<accession>A0A1J0ACT7</accession>
<sequence length="108" mass="11593">MNAPPLLQKIALSLLTVGICLVAGLVIPLTLTWTTVGAEADRQAVLEGVMWVGAILLIFGFSGLGIWQIWRNHYLLGVGIAIGSWPIALIYLILSDVLVGIILFLQGK</sequence>
<keyword evidence="1" id="KW-0472">Membrane</keyword>
<evidence type="ECO:0000256" key="1">
    <source>
        <dbReference type="SAM" id="Phobius"/>
    </source>
</evidence>
<dbReference type="KEGG" id="glt:GlitD10_1428"/>
<name>A0A1J0ACT7_9CYAN</name>
<feature type="transmembrane region" description="Helical" evidence="1">
    <location>
        <begin position="82"/>
        <end position="105"/>
    </location>
</feature>